<protein>
    <submittedName>
        <fullName evidence="2">Expressed protein</fullName>
    </submittedName>
</protein>
<organism evidence="2 3">
    <name type="scientific">Phakopsora pachyrhizi</name>
    <name type="common">Asian soybean rust disease fungus</name>
    <dbReference type="NCBI Taxonomy" id="170000"/>
    <lineage>
        <taxon>Eukaryota</taxon>
        <taxon>Fungi</taxon>
        <taxon>Dikarya</taxon>
        <taxon>Basidiomycota</taxon>
        <taxon>Pucciniomycotina</taxon>
        <taxon>Pucciniomycetes</taxon>
        <taxon>Pucciniales</taxon>
        <taxon>Phakopsoraceae</taxon>
        <taxon>Phakopsora</taxon>
    </lineage>
</organism>
<feature type="compositionally biased region" description="Basic and acidic residues" evidence="1">
    <location>
        <begin position="233"/>
        <end position="242"/>
    </location>
</feature>
<reference evidence="2" key="1">
    <citation type="submission" date="2022-06" db="EMBL/GenBank/DDBJ databases">
        <authorList>
            <consortium name="SYNGENTA / RWTH Aachen University"/>
        </authorList>
    </citation>
    <scope>NUCLEOTIDE SEQUENCE</scope>
</reference>
<dbReference type="EMBL" id="CALTRL010005723">
    <property type="protein sequence ID" value="CAH7685458.1"/>
    <property type="molecule type" value="Genomic_DNA"/>
</dbReference>
<feature type="compositionally biased region" description="Basic residues" evidence="1">
    <location>
        <begin position="223"/>
        <end position="232"/>
    </location>
</feature>
<comment type="caution">
    <text evidence="2">The sequence shown here is derived from an EMBL/GenBank/DDBJ whole genome shotgun (WGS) entry which is preliminary data.</text>
</comment>
<accession>A0AAV0BHN3</accession>
<dbReference type="Proteomes" id="UP001153365">
    <property type="component" value="Unassembled WGS sequence"/>
</dbReference>
<evidence type="ECO:0000256" key="1">
    <source>
        <dbReference type="SAM" id="MobiDB-lite"/>
    </source>
</evidence>
<feature type="region of interest" description="Disordered" evidence="1">
    <location>
        <begin position="216"/>
        <end position="244"/>
    </location>
</feature>
<proteinExistence type="predicted"/>
<sequence>MKISSIHISTYVCWYILLVEPSFCSLTPFHQSTELKFPYFRRVESDLSVEPNKLKPLPVLMEKILPQRNNHEILDQLELHHQGEERILKRNRGIISAQSSLDGQGTSSNEYLPNSWSTDSRLVKKLKRKESQNVLPHSGLGNSEPIVFDVEESFGPIFRSDRNFGKPDEPSQLKNLNYWIQSQSVPFVHNKMLTESFSPVLENLVNTEHSAFTQDMTVQKRTKDVRKRKRPKIKEADQHDSKSTAASLFKSPKFLGTEITQEEFQFFKDYREIVENFDHRLLAVQNLKVESQSFSDNYVGENKIKIINIDRFIFRIVSTINNTQLELLYKYIKEMAIELYATTLQNCKVKNKYAEFIYETSILMGLRIQAVLNHIRILKYNEQNNPKGISDFLNKIWEIVLRFGLEATAKKINESKTSFIIENLNLRDDFDIKTSLKVISNSFYNSSRNRLKLRAANHLMFMYLSKIVDDDSWNIIKCQVGSVPTVWKLGFPSLVDEATLVFLKNYLVKLSEN</sequence>
<evidence type="ECO:0000313" key="3">
    <source>
        <dbReference type="Proteomes" id="UP001153365"/>
    </source>
</evidence>
<gene>
    <name evidence="2" type="ORF">PPACK8108_LOCUS19983</name>
</gene>
<dbReference type="AlphaFoldDB" id="A0AAV0BHN3"/>
<evidence type="ECO:0000313" key="2">
    <source>
        <dbReference type="EMBL" id="CAH7685458.1"/>
    </source>
</evidence>
<name>A0AAV0BHN3_PHAPC</name>
<feature type="non-terminal residue" evidence="2">
    <location>
        <position position="1"/>
    </location>
</feature>
<feature type="non-terminal residue" evidence="2">
    <location>
        <position position="513"/>
    </location>
</feature>
<keyword evidence="3" id="KW-1185">Reference proteome</keyword>